<keyword evidence="4" id="KW-1185">Reference proteome</keyword>
<sequence length="323" mass="34828">MDQTGVGTAVMLAIAAVLWLVYLMPSWVRRREYLATERNAVRLQQTLRVMAETAETPAQVHTEAQLRDIAEQERQLRRLEKQRRELAKAREAEAAAAAARTLASLQPDAAASAARRRSRATRAVVSLVMLVSLVVGGAQSVSAAAAGTLSAGALLVLAVSTGVFLGGMAAHSRLTAVNRARTARARSTQAAFGDRPAPRVYDAGEESVDESLRPAREWTPVPLPKPLYLSKPQVETPAMAERDLVAEVKAEVRAAVQAEVEAQVRAEAEQRQADLVAAHAEPEVVPINDAARSRFARMGVIDDIERPVTDIDAALRRRRASAG</sequence>
<keyword evidence="2" id="KW-1133">Transmembrane helix</keyword>
<feature type="transmembrane region" description="Helical" evidence="2">
    <location>
        <begin position="124"/>
        <end position="145"/>
    </location>
</feature>
<feature type="coiled-coil region" evidence="1">
    <location>
        <begin position="62"/>
        <end position="99"/>
    </location>
</feature>
<dbReference type="Proteomes" id="UP001321506">
    <property type="component" value="Unassembled WGS sequence"/>
</dbReference>
<feature type="transmembrane region" description="Helical" evidence="2">
    <location>
        <begin position="6"/>
        <end position="24"/>
    </location>
</feature>
<protein>
    <submittedName>
        <fullName evidence="3">Uncharacterized protein</fullName>
    </submittedName>
</protein>
<evidence type="ECO:0000256" key="2">
    <source>
        <dbReference type="SAM" id="Phobius"/>
    </source>
</evidence>
<gene>
    <name evidence="3" type="ORF">QF206_07460</name>
</gene>
<keyword evidence="2" id="KW-0812">Transmembrane</keyword>
<dbReference type="RefSeq" id="WP_281488577.1">
    <property type="nucleotide sequence ID" value="NZ_JASATX010000002.1"/>
</dbReference>
<keyword evidence="2" id="KW-0472">Membrane</keyword>
<evidence type="ECO:0000256" key="1">
    <source>
        <dbReference type="SAM" id="Coils"/>
    </source>
</evidence>
<evidence type="ECO:0000313" key="3">
    <source>
        <dbReference type="EMBL" id="MDI2098801.1"/>
    </source>
</evidence>
<dbReference type="EMBL" id="JASATX010000002">
    <property type="protein sequence ID" value="MDI2098801.1"/>
    <property type="molecule type" value="Genomic_DNA"/>
</dbReference>
<evidence type="ECO:0000313" key="4">
    <source>
        <dbReference type="Proteomes" id="UP001321506"/>
    </source>
</evidence>
<reference evidence="3 4" key="1">
    <citation type="submission" date="2023-04" db="EMBL/GenBank/DDBJ databases">
        <title>Klugiella caeni sp. nov. isolated from the sludge of biochemical tank.</title>
        <authorList>
            <person name="Geng K."/>
        </authorList>
    </citation>
    <scope>NUCLEOTIDE SEQUENCE [LARGE SCALE GENOMIC DNA]</scope>
    <source>
        <strain evidence="3 4">YN-L-19</strain>
    </source>
</reference>
<accession>A0AAW6T7V3</accession>
<feature type="transmembrane region" description="Helical" evidence="2">
    <location>
        <begin position="151"/>
        <end position="171"/>
    </location>
</feature>
<keyword evidence="1" id="KW-0175">Coiled coil</keyword>
<proteinExistence type="predicted"/>
<dbReference type="AlphaFoldDB" id="A0AAW6T7V3"/>
<comment type="caution">
    <text evidence="3">The sequence shown here is derived from an EMBL/GenBank/DDBJ whole genome shotgun (WGS) entry which is preliminary data.</text>
</comment>
<organism evidence="3 4">
    <name type="scientific">Ruicaihuangia caeni</name>
    <dbReference type="NCBI Taxonomy" id="3042517"/>
    <lineage>
        <taxon>Bacteria</taxon>
        <taxon>Bacillati</taxon>
        <taxon>Actinomycetota</taxon>
        <taxon>Actinomycetes</taxon>
        <taxon>Micrococcales</taxon>
        <taxon>Microbacteriaceae</taxon>
        <taxon>Ruicaihuangia</taxon>
    </lineage>
</organism>
<name>A0AAW6T7V3_9MICO</name>